<comment type="caution">
    <text evidence="3">The sequence shown here is derived from an EMBL/GenBank/DDBJ whole genome shotgun (WGS) entry which is preliminary data.</text>
</comment>
<feature type="domain" description="Rhodanese" evidence="2">
    <location>
        <begin position="67"/>
        <end position="151"/>
    </location>
</feature>
<dbReference type="Proteomes" id="UP000315010">
    <property type="component" value="Unassembled WGS sequence"/>
</dbReference>
<evidence type="ECO:0000313" key="4">
    <source>
        <dbReference type="Proteomes" id="UP000315010"/>
    </source>
</evidence>
<organism evidence="3 4">
    <name type="scientific">Novipirellula herctigrandis</name>
    <dbReference type="NCBI Taxonomy" id="2527986"/>
    <lineage>
        <taxon>Bacteria</taxon>
        <taxon>Pseudomonadati</taxon>
        <taxon>Planctomycetota</taxon>
        <taxon>Planctomycetia</taxon>
        <taxon>Pirellulales</taxon>
        <taxon>Pirellulaceae</taxon>
        <taxon>Novipirellula</taxon>
    </lineage>
</organism>
<dbReference type="CDD" id="cd00158">
    <property type="entry name" value="RHOD"/>
    <property type="match status" value="1"/>
</dbReference>
<keyword evidence="4" id="KW-1185">Reference proteome</keyword>
<dbReference type="Gene3D" id="3.40.250.10">
    <property type="entry name" value="Rhodanese-like domain"/>
    <property type="match status" value="1"/>
</dbReference>
<dbReference type="Pfam" id="PF00581">
    <property type="entry name" value="Rhodanese"/>
    <property type="match status" value="1"/>
</dbReference>
<sequence precursor="true">MKYKLLHLFIASCMALLLMPRHAWTQFGSFFGLGSKVETMEIGELVSLLKKQNEREQTAQQSGIDSPQADFVLVDVRSDAEVAVSVIPGAITKSQYESEPSKYQGKLVVPYCTVGGRSGKYAAQLKKDGVNVKNFDGSILEWVQAGQPLVTLNGEPTKRVHIYSDRYKIPAKYEAVTE</sequence>
<dbReference type="AlphaFoldDB" id="A0A5C5Z1S0"/>
<keyword evidence="1" id="KW-0732">Signal</keyword>
<dbReference type="EMBL" id="SJPJ01000001">
    <property type="protein sequence ID" value="TWT80877.1"/>
    <property type="molecule type" value="Genomic_DNA"/>
</dbReference>
<accession>A0A5C5Z1S0</accession>
<evidence type="ECO:0000313" key="3">
    <source>
        <dbReference type="EMBL" id="TWT80877.1"/>
    </source>
</evidence>
<dbReference type="InterPro" id="IPR036873">
    <property type="entry name" value="Rhodanese-like_dom_sf"/>
</dbReference>
<feature type="signal peptide" evidence="1">
    <location>
        <begin position="1"/>
        <end position="23"/>
    </location>
</feature>
<dbReference type="InterPro" id="IPR001763">
    <property type="entry name" value="Rhodanese-like_dom"/>
</dbReference>
<evidence type="ECO:0000259" key="2">
    <source>
        <dbReference type="PROSITE" id="PS50206"/>
    </source>
</evidence>
<evidence type="ECO:0000256" key="1">
    <source>
        <dbReference type="SAM" id="SignalP"/>
    </source>
</evidence>
<protein>
    <recommendedName>
        <fullName evidence="2">Rhodanese domain-containing protein</fullName>
    </recommendedName>
</protein>
<proteinExistence type="predicted"/>
<dbReference type="PROSITE" id="PS50206">
    <property type="entry name" value="RHODANESE_3"/>
    <property type="match status" value="1"/>
</dbReference>
<name>A0A5C5Z1S0_9BACT</name>
<dbReference type="SUPFAM" id="SSF52821">
    <property type="entry name" value="Rhodanese/Cell cycle control phosphatase"/>
    <property type="match status" value="1"/>
</dbReference>
<dbReference type="RefSeq" id="WP_419194169.1">
    <property type="nucleotide sequence ID" value="NZ_SJPJ01000001.1"/>
</dbReference>
<gene>
    <name evidence="3" type="ORF">CA13_23230</name>
</gene>
<feature type="chain" id="PRO_5023005640" description="Rhodanese domain-containing protein" evidence="1">
    <location>
        <begin position="24"/>
        <end position="178"/>
    </location>
</feature>
<reference evidence="3 4" key="1">
    <citation type="submission" date="2019-02" db="EMBL/GenBank/DDBJ databases">
        <title>Deep-cultivation of Planctomycetes and their phenomic and genomic characterization uncovers novel biology.</title>
        <authorList>
            <person name="Wiegand S."/>
            <person name="Jogler M."/>
            <person name="Boedeker C."/>
            <person name="Pinto D."/>
            <person name="Vollmers J."/>
            <person name="Rivas-Marin E."/>
            <person name="Kohn T."/>
            <person name="Peeters S.H."/>
            <person name="Heuer A."/>
            <person name="Rast P."/>
            <person name="Oberbeckmann S."/>
            <person name="Bunk B."/>
            <person name="Jeske O."/>
            <person name="Meyerdierks A."/>
            <person name="Storesund J.E."/>
            <person name="Kallscheuer N."/>
            <person name="Luecker S."/>
            <person name="Lage O.M."/>
            <person name="Pohl T."/>
            <person name="Merkel B.J."/>
            <person name="Hornburger P."/>
            <person name="Mueller R.-W."/>
            <person name="Bruemmer F."/>
            <person name="Labrenz M."/>
            <person name="Spormann A.M."/>
            <person name="Op Den Camp H."/>
            <person name="Overmann J."/>
            <person name="Amann R."/>
            <person name="Jetten M.S.M."/>
            <person name="Mascher T."/>
            <person name="Medema M.H."/>
            <person name="Devos D.P."/>
            <person name="Kaster A.-K."/>
            <person name="Ovreas L."/>
            <person name="Rohde M."/>
            <person name="Galperin M.Y."/>
            <person name="Jogler C."/>
        </authorList>
    </citation>
    <scope>NUCLEOTIDE SEQUENCE [LARGE SCALE GENOMIC DNA]</scope>
    <source>
        <strain evidence="3 4">CA13</strain>
    </source>
</reference>
<dbReference type="SMART" id="SM00450">
    <property type="entry name" value="RHOD"/>
    <property type="match status" value="1"/>
</dbReference>